<dbReference type="STRING" id="63057.A0A2P5FW48"/>
<dbReference type="SFLD" id="SFLDG01121">
    <property type="entry name" value="Diphthamide_biosynthesis"/>
    <property type="match status" value="1"/>
</dbReference>
<comment type="function">
    <text evidence="8">Required for the first step of diphthamide biosynthesis, a post-translational modification of histidine which occurs in elongation factor 2. DPH1 and DPH2 transfer a 3-amino-3-carboxypropyl (ACP) group from S-adenosyl-L-methionine (SAM) to a histidine residue, the reaction is assisted by a reduction system comprising DPH3 and a NADH-dependent reductase. Facilitates the reduction of the catalytic iron-sulfur cluster found in the DPH1 subunit.</text>
</comment>
<gene>
    <name evidence="9" type="ORF">TorRG33x02_023040</name>
</gene>
<name>A0A2P5FW48_TREOI</name>
<protein>
    <recommendedName>
        <fullName evidence="4 8">2-(3-amino-3-carboxypropyl)histidine synthase subunit 2</fullName>
    </recommendedName>
</protein>
<dbReference type="Gene3D" id="3.40.50.11860">
    <property type="entry name" value="Diphthamide synthesis DPH1/DPH2 domain 3"/>
    <property type="match status" value="1"/>
</dbReference>
<dbReference type="InterPro" id="IPR042265">
    <property type="entry name" value="DPH1/DPH2_3"/>
</dbReference>
<evidence type="ECO:0000313" key="9">
    <source>
        <dbReference type="EMBL" id="POO02012.1"/>
    </source>
</evidence>
<dbReference type="FunCoup" id="A0A2P5FW48">
    <property type="interactions" value="3119"/>
</dbReference>
<dbReference type="PANTHER" id="PTHR10762:SF2">
    <property type="entry name" value="2-(3-AMINO-3-CARBOXYPROPYL)HISTIDINE SYNTHASE SUBUNIT 2"/>
    <property type="match status" value="1"/>
</dbReference>
<dbReference type="Proteomes" id="UP000237000">
    <property type="component" value="Unassembled WGS sequence"/>
</dbReference>
<dbReference type="SFLD" id="SFLDS00032">
    <property type="entry name" value="Radical_SAM_3-amino-3-carboxyp"/>
    <property type="match status" value="1"/>
</dbReference>
<dbReference type="UniPathway" id="UPA00559"/>
<dbReference type="NCBIfam" id="TIGR00272">
    <property type="entry name" value="DPH2"/>
    <property type="match status" value="1"/>
</dbReference>
<keyword evidence="7 8" id="KW-0411">Iron-sulfur</keyword>
<dbReference type="FunFam" id="3.40.50.11860:FF:000001">
    <property type="entry name" value="2-(3-amino-3-carboxypropyl)histidine synthase subunit 2"/>
    <property type="match status" value="1"/>
</dbReference>
<dbReference type="NCBIfam" id="TIGR00322">
    <property type="entry name" value="diphth2_R"/>
    <property type="match status" value="1"/>
</dbReference>
<dbReference type="GO" id="GO:0046872">
    <property type="term" value="F:metal ion binding"/>
    <property type="evidence" value="ECO:0007669"/>
    <property type="project" value="UniProtKB-KW"/>
</dbReference>
<dbReference type="PANTHER" id="PTHR10762">
    <property type="entry name" value="DIPHTHAMIDE BIOSYNTHESIS PROTEIN"/>
    <property type="match status" value="1"/>
</dbReference>
<evidence type="ECO:0000256" key="7">
    <source>
        <dbReference type="ARBA" id="ARBA00023014"/>
    </source>
</evidence>
<dbReference type="GO" id="GO:0090560">
    <property type="term" value="F:2-(3-amino-3-carboxypropyl)histidine synthase activity"/>
    <property type="evidence" value="ECO:0007669"/>
    <property type="project" value="InterPro"/>
</dbReference>
<reference evidence="10" key="1">
    <citation type="submission" date="2016-06" db="EMBL/GenBank/DDBJ databases">
        <title>Parallel loss of symbiosis genes in relatives of nitrogen-fixing non-legume Parasponia.</title>
        <authorList>
            <person name="Van Velzen R."/>
            <person name="Holmer R."/>
            <person name="Bu F."/>
            <person name="Rutten L."/>
            <person name="Van Zeijl A."/>
            <person name="Liu W."/>
            <person name="Santuari L."/>
            <person name="Cao Q."/>
            <person name="Sharma T."/>
            <person name="Shen D."/>
            <person name="Roswanjaya Y."/>
            <person name="Wardhani T."/>
            <person name="Kalhor M.S."/>
            <person name="Jansen J."/>
            <person name="Van den Hoogen J."/>
            <person name="Gungor B."/>
            <person name="Hartog M."/>
            <person name="Hontelez J."/>
            <person name="Verver J."/>
            <person name="Yang W.-C."/>
            <person name="Schijlen E."/>
            <person name="Repin R."/>
            <person name="Schilthuizen M."/>
            <person name="Schranz E."/>
            <person name="Heidstra R."/>
            <person name="Miyata K."/>
            <person name="Fedorova E."/>
            <person name="Kohlen W."/>
            <person name="Bisseling T."/>
            <person name="Smit S."/>
            <person name="Geurts R."/>
        </authorList>
    </citation>
    <scope>NUCLEOTIDE SEQUENCE [LARGE SCALE GENOMIC DNA]</scope>
    <source>
        <strain evidence="10">cv. RG33-2</strain>
    </source>
</reference>
<comment type="caution">
    <text evidence="9">The sequence shown here is derived from an EMBL/GenBank/DDBJ whole genome shotgun (WGS) entry which is preliminary data.</text>
</comment>
<dbReference type="GO" id="GO:0017183">
    <property type="term" value="P:protein histidyl modification to diphthamide"/>
    <property type="evidence" value="ECO:0007669"/>
    <property type="project" value="UniProtKB-UniPathway"/>
</dbReference>
<comment type="similarity">
    <text evidence="3 8">Belongs to the DPH1/DPH2 family. DPH2 subfamily.</text>
</comment>
<dbReference type="GO" id="GO:0051536">
    <property type="term" value="F:iron-sulfur cluster binding"/>
    <property type="evidence" value="ECO:0007669"/>
    <property type="project" value="UniProtKB-KW"/>
</dbReference>
<organism evidence="9 10">
    <name type="scientific">Trema orientale</name>
    <name type="common">Charcoal tree</name>
    <name type="synonym">Celtis orientalis</name>
    <dbReference type="NCBI Taxonomy" id="63057"/>
    <lineage>
        <taxon>Eukaryota</taxon>
        <taxon>Viridiplantae</taxon>
        <taxon>Streptophyta</taxon>
        <taxon>Embryophyta</taxon>
        <taxon>Tracheophyta</taxon>
        <taxon>Spermatophyta</taxon>
        <taxon>Magnoliopsida</taxon>
        <taxon>eudicotyledons</taxon>
        <taxon>Gunneridae</taxon>
        <taxon>Pentapetalae</taxon>
        <taxon>rosids</taxon>
        <taxon>fabids</taxon>
        <taxon>Rosales</taxon>
        <taxon>Cannabaceae</taxon>
        <taxon>Trema</taxon>
    </lineage>
</organism>
<dbReference type="InterPro" id="IPR010014">
    <property type="entry name" value="DHP2"/>
</dbReference>
<keyword evidence="5 8" id="KW-0479">Metal-binding</keyword>
<comment type="pathway">
    <text evidence="2 8">Protein modification; peptidyl-diphthamide biosynthesis.</text>
</comment>
<evidence type="ECO:0000256" key="5">
    <source>
        <dbReference type="ARBA" id="ARBA00022723"/>
    </source>
</evidence>
<evidence type="ECO:0000313" key="10">
    <source>
        <dbReference type="Proteomes" id="UP000237000"/>
    </source>
</evidence>
<proteinExistence type="inferred from homology"/>
<dbReference type="FunFam" id="3.40.50.11840:FF:000002">
    <property type="entry name" value="2-(3-amino-3-carboxypropyl)histidine synthase subunit 2"/>
    <property type="match status" value="1"/>
</dbReference>
<dbReference type="InterPro" id="IPR016435">
    <property type="entry name" value="DPH1/DPH2"/>
</dbReference>
<dbReference type="Pfam" id="PF01866">
    <property type="entry name" value="Diphthamide_syn"/>
    <property type="match status" value="1"/>
</dbReference>
<evidence type="ECO:0000256" key="8">
    <source>
        <dbReference type="RuleBase" id="RU364133"/>
    </source>
</evidence>
<dbReference type="InterPro" id="IPR042263">
    <property type="entry name" value="DPH1/DPH2_1"/>
</dbReference>
<keyword evidence="6 8" id="KW-0408">Iron</keyword>
<evidence type="ECO:0000256" key="4">
    <source>
        <dbReference type="ARBA" id="ARBA00021914"/>
    </source>
</evidence>
<sequence length="497" mass="55222">MDFESNYEIARTAEFIRGGNFSKVALQFPDELLKDSVRVVSALKDKLRCQRESTTERNDDVKDVSLFVMADTAYGSCCVDEVGASHVGAHCVVHYGHACLSPTTKLPAYFVFGKAPMSVLDCIKDLTDHAMTIGKPVLVLFGLEYAHLVHNIKERVAEACGTRSQLEIQFAEILCSCMNPSENRNISNRGMVPANVSTNDKSFGIVAGNRYAVGGLLWELPEGRKMEDYLLFWIGSDNSAFANVVLTYNSCEIVRYDAAANCMVRDLSQQKRILKRRYYLVEKAKDANIVGILVGTLGVAGYLHMINQMKELIAAAGKKAYTLVMGRPNPAKLANFPECDVFIYVSCAQTALLDSKEYLAPVITPFEATLAFNRGQWTGAYVMEFQDLINSSLMESQRHSKEARFSFLQGGYVEDFDVQENNDEDQEGSLALANLTEKALQLRDNPKSLAKRMVKSGAEFLATRSYQGLEIHNDNEFPEPYLIGRSGRAAGYQGEKI</sequence>
<evidence type="ECO:0000256" key="1">
    <source>
        <dbReference type="ARBA" id="ARBA00001966"/>
    </source>
</evidence>
<keyword evidence="10" id="KW-1185">Reference proteome</keyword>
<accession>A0A2P5FW48</accession>
<evidence type="ECO:0000256" key="2">
    <source>
        <dbReference type="ARBA" id="ARBA00005156"/>
    </source>
</evidence>
<dbReference type="EMBL" id="JXTC01000006">
    <property type="protein sequence ID" value="POO02012.1"/>
    <property type="molecule type" value="Genomic_DNA"/>
</dbReference>
<dbReference type="InParanoid" id="A0A2P5FW48"/>
<dbReference type="AlphaFoldDB" id="A0A2P5FW48"/>
<evidence type="ECO:0000256" key="3">
    <source>
        <dbReference type="ARBA" id="ARBA00006179"/>
    </source>
</evidence>
<comment type="cofactor">
    <cofactor evidence="1">
        <name>[4Fe-4S] cluster</name>
        <dbReference type="ChEBI" id="CHEBI:49883"/>
    </cofactor>
</comment>
<evidence type="ECO:0000256" key="6">
    <source>
        <dbReference type="ARBA" id="ARBA00023004"/>
    </source>
</evidence>
<dbReference type="OrthoDB" id="449241at2759"/>
<dbReference type="Gene3D" id="3.40.50.11840">
    <property type="entry name" value="Diphthamide synthesis DPH1/DPH2 domain 1"/>
    <property type="match status" value="1"/>
</dbReference>